<name>A0A0C2VIZ2_9BACL</name>
<dbReference type="Proteomes" id="UP000031938">
    <property type="component" value="Unassembled WGS sequence"/>
</dbReference>
<dbReference type="AlphaFoldDB" id="A0A0C2VIZ2"/>
<dbReference type="STRING" id="889306.KP78_37820"/>
<gene>
    <name evidence="1" type="ORF">KP78_37820</name>
</gene>
<comment type="caution">
    <text evidence="1">The sequence shown here is derived from an EMBL/GenBank/DDBJ whole genome shotgun (WGS) entry which is preliminary data.</text>
</comment>
<dbReference type="PATRIC" id="fig|889306.3.peg.3799"/>
<reference evidence="1 2" key="1">
    <citation type="submission" date="2015-01" db="EMBL/GenBank/DDBJ databases">
        <title>Genome sequencing of Jeotgalibacillus soli.</title>
        <authorList>
            <person name="Goh K.M."/>
            <person name="Chan K.-G."/>
            <person name="Yaakop A.S."/>
            <person name="Ee R."/>
            <person name="Gan H.M."/>
            <person name="Chan C.S."/>
        </authorList>
    </citation>
    <scope>NUCLEOTIDE SEQUENCE [LARGE SCALE GENOMIC DNA]</scope>
    <source>
        <strain evidence="1 2">P9</strain>
    </source>
</reference>
<accession>A0A0C2VIZ2</accession>
<protein>
    <recommendedName>
        <fullName evidence="3">GntR family transcriptional regulator</fullName>
    </recommendedName>
</protein>
<keyword evidence="2" id="KW-1185">Reference proteome</keyword>
<dbReference type="EMBL" id="JXRP01000020">
    <property type="protein sequence ID" value="KIL43958.1"/>
    <property type="molecule type" value="Genomic_DNA"/>
</dbReference>
<evidence type="ECO:0000313" key="1">
    <source>
        <dbReference type="EMBL" id="KIL43958.1"/>
    </source>
</evidence>
<proteinExistence type="predicted"/>
<evidence type="ECO:0000313" key="2">
    <source>
        <dbReference type="Proteomes" id="UP000031938"/>
    </source>
</evidence>
<organism evidence="1 2">
    <name type="scientific">Jeotgalibacillus soli</name>
    <dbReference type="NCBI Taxonomy" id="889306"/>
    <lineage>
        <taxon>Bacteria</taxon>
        <taxon>Bacillati</taxon>
        <taxon>Bacillota</taxon>
        <taxon>Bacilli</taxon>
        <taxon>Bacillales</taxon>
        <taxon>Caryophanaceae</taxon>
        <taxon>Jeotgalibacillus</taxon>
    </lineage>
</organism>
<sequence>MNERQGDNMAVKYKEIGDCLEREILDGKFENTNKLPTEKN</sequence>
<evidence type="ECO:0008006" key="3">
    <source>
        <dbReference type="Google" id="ProtNLM"/>
    </source>
</evidence>